<name>S3D8G0_GLAL2</name>
<keyword evidence="14" id="KW-1185">Reference proteome</keyword>
<dbReference type="InterPro" id="IPR036962">
    <property type="entry name" value="Glyco_hydro_3_N_sf"/>
</dbReference>
<dbReference type="eggNOG" id="ENOG502RSH1">
    <property type="taxonomic scope" value="Eukaryota"/>
</dbReference>
<comment type="catalytic activity">
    <reaction evidence="1">
        <text>Hydrolysis of terminal, non-reducing beta-D-glucosyl residues with release of beta-D-glucose.</text>
        <dbReference type="EC" id="3.2.1.21"/>
    </reaction>
</comment>
<evidence type="ECO:0000256" key="3">
    <source>
        <dbReference type="ARBA" id="ARBA00004987"/>
    </source>
</evidence>
<evidence type="ECO:0000256" key="1">
    <source>
        <dbReference type="ARBA" id="ARBA00000448"/>
    </source>
</evidence>
<evidence type="ECO:0000256" key="7">
    <source>
        <dbReference type="ARBA" id="ARBA00022729"/>
    </source>
</evidence>
<proteinExistence type="inferred from homology"/>
<gene>
    <name evidence="13" type="ORF">GLAREA_09391</name>
</gene>
<evidence type="ECO:0000256" key="8">
    <source>
        <dbReference type="ARBA" id="ARBA00022801"/>
    </source>
</evidence>
<feature type="signal peptide" evidence="12">
    <location>
        <begin position="1"/>
        <end position="20"/>
    </location>
</feature>
<comment type="pathway">
    <text evidence="3">Glycan metabolism; cellulose degradation.</text>
</comment>
<comment type="function">
    <text evidence="11">Beta-glucosidases are one of a number of cellulolytic enzymes involved in the degradation of cellulosic biomass. Catalyzes the last step releasing glucose from the inhibitory cellobiose.</text>
</comment>
<dbReference type="Gene3D" id="3.20.20.300">
    <property type="entry name" value="Glycoside hydrolase, family 3, N-terminal domain"/>
    <property type="match status" value="1"/>
</dbReference>
<evidence type="ECO:0000256" key="11">
    <source>
        <dbReference type="ARBA" id="ARBA00024983"/>
    </source>
</evidence>
<keyword evidence="7 12" id="KW-0732">Signal</keyword>
<keyword evidence="9" id="KW-0325">Glycoprotein</keyword>
<dbReference type="GeneID" id="19468439"/>
<dbReference type="PRINTS" id="PR00133">
    <property type="entry name" value="GLHYDRLASE3"/>
</dbReference>
<keyword evidence="6" id="KW-0964">Secreted</keyword>
<reference evidence="13 14" key="1">
    <citation type="journal article" date="2013" name="BMC Genomics">
        <title>Genomics-driven discovery of the pneumocandin biosynthetic gene cluster in the fungus Glarea lozoyensis.</title>
        <authorList>
            <person name="Chen L."/>
            <person name="Yue Q."/>
            <person name="Zhang X."/>
            <person name="Xiang M."/>
            <person name="Wang C."/>
            <person name="Li S."/>
            <person name="Che Y."/>
            <person name="Ortiz-Lopez F.J."/>
            <person name="Bills G.F."/>
            <person name="Liu X."/>
            <person name="An Z."/>
        </authorList>
    </citation>
    <scope>NUCLEOTIDE SEQUENCE [LARGE SCALE GENOMIC DNA]</scope>
    <source>
        <strain evidence="14">ATCC 20868 / MF5171</strain>
    </source>
</reference>
<dbReference type="PANTHER" id="PTHR42715">
    <property type="entry name" value="BETA-GLUCOSIDASE"/>
    <property type="match status" value="1"/>
</dbReference>
<dbReference type="InterPro" id="IPR050288">
    <property type="entry name" value="Cellulose_deg_GH3"/>
</dbReference>
<dbReference type="InterPro" id="IPR001764">
    <property type="entry name" value="Glyco_hydro_3_N"/>
</dbReference>
<sequence length="178" mass="19135">MKISVQLYSWISILVLPSAATKHPGQLSELYVPSVEEWNEAESKAHAFVAQLILTEKVTMVTGTLLDVGTGCIGRIRPVSRLGFPGLCLLDGPNAINRAHLVSTFPSGITVAASWDRELMYERGLAMGSEFKAKGAHVILGPTTGPLGRHPQGGRNWEGSSPDPYLSGEAIKYTLIGH</sequence>
<organism evidence="13 14">
    <name type="scientific">Glarea lozoyensis (strain ATCC 20868 / MF5171)</name>
    <dbReference type="NCBI Taxonomy" id="1116229"/>
    <lineage>
        <taxon>Eukaryota</taxon>
        <taxon>Fungi</taxon>
        <taxon>Dikarya</taxon>
        <taxon>Ascomycota</taxon>
        <taxon>Pezizomycotina</taxon>
        <taxon>Leotiomycetes</taxon>
        <taxon>Helotiales</taxon>
        <taxon>Helotiaceae</taxon>
        <taxon>Glarea</taxon>
    </lineage>
</organism>
<comment type="similarity">
    <text evidence="4">Belongs to the glycosyl hydrolase 3 family.</text>
</comment>
<evidence type="ECO:0000256" key="5">
    <source>
        <dbReference type="ARBA" id="ARBA00012744"/>
    </source>
</evidence>
<evidence type="ECO:0000256" key="2">
    <source>
        <dbReference type="ARBA" id="ARBA00004613"/>
    </source>
</evidence>
<dbReference type="GO" id="GO:0008422">
    <property type="term" value="F:beta-glucosidase activity"/>
    <property type="evidence" value="ECO:0007669"/>
    <property type="project" value="UniProtKB-EC"/>
</dbReference>
<dbReference type="OrthoDB" id="416222at2759"/>
<keyword evidence="8" id="KW-0378">Hydrolase</keyword>
<evidence type="ECO:0000256" key="12">
    <source>
        <dbReference type="SAM" id="SignalP"/>
    </source>
</evidence>
<dbReference type="OMA" id="NHETGPW"/>
<dbReference type="KEGG" id="glz:GLAREA_09391"/>
<evidence type="ECO:0000256" key="6">
    <source>
        <dbReference type="ARBA" id="ARBA00022525"/>
    </source>
</evidence>
<dbReference type="EC" id="3.2.1.21" evidence="5"/>
<dbReference type="SUPFAM" id="SSF51445">
    <property type="entry name" value="(Trans)glycosidases"/>
    <property type="match status" value="1"/>
</dbReference>
<dbReference type="GO" id="GO:0005576">
    <property type="term" value="C:extracellular region"/>
    <property type="evidence" value="ECO:0007669"/>
    <property type="project" value="UniProtKB-SubCell"/>
</dbReference>
<dbReference type="RefSeq" id="XP_008084179.1">
    <property type="nucleotide sequence ID" value="XM_008085988.1"/>
</dbReference>
<keyword evidence="10 13" id="KW-0326">Glycosidase</keyword>
<comment type="subcellular location">
    <subcellularLocation>
        <location evidence="2">Secreted</location>
    </subcellularLocation>
</comment>
<evidence type="ECO:0000256" key="9">
    <source>
        <dbReference type="ARBA" id="ARBA00023180"/>
    </source>
</evidence>
<evidence type="ECO:0000256" key="10">
    <source>
        <dbReference type="ARBA" id="ARBA00023295"/>
    </source>
</evidence>
<dbReference type="AlphaFoldDB" id="S3D8G0"/>
<dbReference type="PANTHER" id="PTHR42715:SF12">
    <property type="entry name" value="BETA-GLUCOSIDASE G-RELATED"/>
    <property type="match status" value="1"/>
</dbReference>
<accession>S3D8G0</accession>
<dbReference type="EMBL" id="KE145368">
    <property type="protein sequence ID" value="EPE28271.1"/>
    <property type="molecule type" value="Genomic_DNA"/>
</dbReference>
<evidence type="ECO:0000256" key="4">
    <source>
        <dbReference type="ARBA" id="ARBA00005336"/>
    </source>
</evidence>
<protein>
    <recommendedName>
        <fullName evidence="5">beta-glucosidase</fullName>
        <ecNumber evidence="5">3.2.1.21</ecNumber>
    </recommendedName>
</protein>
<evidence type="ECO:0000313" key="14">
    <source>
        <dbReference type="Proteomes" id="UP000016922"/>
    </source>
</evidence>
<dbReference type="Proteomes" id="UP000016922">
    <property type="component" value="Unassembled WGS sequence"/>
</dbReference>
<evidence type="ECO:0000313" key="13">
    <source>
        <dbReference type="EMBL" id="EPE28271.1"/>
    </source>
</evidence>
<dbReference type="HOGENOM" id="CLU_1510751_0_0_1"/>
<feature type="chain" id="PRO_5004519380" description="beta-glucosidase" evidence="12">
    <location>
        <begin position="21"/>
        <end position="178"/>
    </location>
</feature>
<dbReference type="InterPro" id="IPR017853">
    <property type="entry name" value="GH"/>
</dbReference>
<dbReference type="GO" id="GO:0009251">
    <property type="term" value="P:glucan catabolic process"/>
    <property type="evidence" value="ECO:0007669"/>
    <property type="project" value="TreeGrafter"/>
</dbReference>